<dbReference type="SUPFAM" id="SSF54534">
    <property type="entry name" value="FKBP-like"/>
    <property type="match status" value="1"/>
</dbReference>
<dbReference type="EMBL" id="FNYK01000043">
    <property type="protein sequence ID" value="SEJ00361.1"/>
    <property type="molecule type" value="Genomic_DNA"/>
</dbReference>
<dbReference type="InterPro" id="IPR028624">
    <property type="entry name" value="Tscrpt_elong_fac_GreA/B"/>
</dbReference>
<evidence type="ECO:0000256" key="4">
    <source>
        <dbReference type="ARBA" id="ARBA00023125"/>
    </source>
</evidence>
<evidence type="ECO:0000256" key="8">
    <source>
        <dbReference type="HAMAP-Rule" id="MF_00105"/>
    </source>
</evidence>
<dbReference type="InterPro" id="IPR022691">
    <property type="entry name" value="Tscrpt_elong_fac_GreA/B_N"/>
</dbReference>
<dbReference type="Pfam" id="PF01272">
    <property type="entry name" value="GreA_GreB"/>
    <property type="match status" value="1"/>
</dbReference>
<sequence length="158" mass="17544">MDNVVQLTIEGKKKLEDERKNLIEVERPKVIEEIAFARSQGDLSENADYDAARDKQAHIEARIKEIEVMLENAKIIESADIDKSTVQMGAIVTIENLDENKEAAYKIVGSFETDPFNGKISNECPLAKAIIGHGINEIVSVGVAKPYEVRIKAISYEA</sequence>
<dbReference type="GO" id="GO:0006354">
    <property type="term" value="P:DNA-templated transcription elongation"/>
    <property type="evidence" value="ECO:0007669"/>
    <property type="project" value="TreeGrafter"/>
</dbReference>
<evidence type="ECO:0000259" key="10">
    <source>
        <dbReference type="Pfam" id="PF01272"/>
    </source>
</evidence>
<dbReference type="PANTHER" id="PTHR30437:SF4">
    <property type="entry name" value="TRANSCRIPTION ELONGATION FACTOR GREA"/>
    <property type="match status" value="1"/>
</dbReference>
<dbReference type="RefSeq" id="WP_074732415.1">
    <property type="nucleotide sequence ID" value="NZ_CACVPP010000036.1"/>
</dbReference>
<dbReference type="PANTHER" id="PTHR30437">
    <property type="entry name" value="TRANSCRIPTION ELONGATION FACTOR GREA"/>
    <property type="match status" value="1"/>
</dbReference>
<comment type="similarity">
    <text evidence="1 8 9">Belongs to the GreA/GreB family.</text>
</comment>
<dbReference type="AlphaFoldDB" id="A0A1H6V748"/>
<dbReference type="NCBIfam" id="TIGR01462">
    <property type="entry name" value="greA"/>
    <property type="match status" value="1"/>
</dbReference>
<feature type="domain" description="Transcription elongation factor GreA/GreB N-terminal" evidence="11">
    <location>
        <begin position="6"/>
        <end position="75"/>
    </location>
</feature>
<keyword evidence="12" id="KW-0648">Protein biosynthesis</keyword>
<dbReference type="Pfam" id="PF03449">
    <property type="entry name" value="GreA_GreB_N"/>
    <property type="match status" value="1"/>
</dbReference>
<accession>A0A1H6V748</accession>
<evidence type="ECO:0000256" key="7">
    <source>
        <dbReference type="ARBA" id="ARBA00030776"/>
    </source>
</evidence>
<evidence type="ECO:0000313" key="13">
    <source>
        <dbReference type="Proteomes" id="UP000183028"/>
    </source>
</evidence>
<comment type="function">
    <text evidence="6 8 9">Necessary for efficient RNA polymerase transcription elongation past template-encoded arresting sites. The arresting sites in DNA have the property of trapping a certain fraction of elongating RNA polymerases that pass through, resulting in locked ternary complexes. Cleavage of the nascent transcript by cleavage factors such as GreA or GreB allows the resumption of elongation from the new 3'terminus. GreA releases sequences of 2 to 3 nucleotides.</text>
</comment>
<keyword evidence="13" id="KW-1185">Reference proteome</keyword>
<dbReference type="Gene3D" id="1.10.287.180">
    <property type="entry name" value="Transcription elongation factor, GreA/GreB, N-terminal domain"/>
    <property type="match status" value="1"/>
</dbReference>
<evidence type="ECO:0000256" key="1">
    <source>
        <dbReference type="ARBA" id="ARBA00008213"/>
    </source>
</evidence>
<evidence type="ECO:0000313" key="12">
    <source>
        <dbReference type="EMBL" id="SEJ00361.1"/>
    </source>
</evidence>
<dbReference type="GO" id="GO:0070063">
    <property type="term" value="F:RNA polymerase binding"/>
    <property type="evidence" value="ECO:0007669"/>
    <property type="project" value="InterPro"/>
</dbReference>
<dbReference type="Gene3D" id="3.10.50.30">
    <property type="entry name" value="Transcription elongation factor, GreA/GreB, C-terminal domain"/>
    <property type="match status" value="1"/>
</dbReference>
<evidence type="ECO:0000256" key="6">
    <source>
        <dbReference type="ARBA" id="ARBA00024916"/>
    </source>
</evidence>
<dbReference type="InterPro" id="IPR006359">
    <property type="entry name" value="Tscrpt_elong_fac_GreA"/>
</dbReference>
<dbReference type="InterPro" id="IPR023459">
    <property type="entry name" value="Tscrpt_elong_fac_GreA/B_fam"/>
</dbReference>
<dbReference type="Proteomes" id="UP000183028">
    <property type="component" value="Unassembled WGS sequence"/>
</dbReference>
<dbReference type="OrthoDB" id="9808774at2"/>
<name>A0A1H6V748_9FIRM</name>
<dbReference type="FunFam" id="1.10.287.180:FF:000001">
    <property type="entry name" value="Transcription elongation factor GreA"/>
    <property type="match status" value="1"/>
</dbReference>
<dbReference type="GO" id="GO:0003746">
    <property type="term" value="F:translation elongation factor activity"/>
    <property type="evidence" value="ECO:0007669"/>
    <property type="project" value="UniProtKB-KW"/>
</dbReference>
<feature type="domain" description="Transcription elongation factor GreA/GreB C-terminal" evidence="10">
    <location>
        <begin position="83"/>
        <end position="156"/>
    </location>
</feature>
<dbReference type="NCBIfam" id="NF001263">
    <property type="entry name" value="PRK00226.1-4"/>
    <property type="match status" value="1"/>
</dbReference>
<dbReference type="InterPro" id="IPR001437">
    <property type="entry name" value="Tscrpt_elong_fac_GreA/B_C"/>
</dbReference>
<dbReference type="STRING" id="322505.SAMN04487836_10948"/>
<dbReference type="PIRSF" id="PIRSF006092">
    <property type="entry name" value="GreA_GreB"/>
    <property type="match status" value="1"/>
</dbReference>
<organism evidence="12 13">
    <name type="scientific">Sharpea azabuensis</name>
    <dbReference type="NCBI Taxonomy" id="322505"/>
    <lineage>
        <taxon>Bacteria</taxon>
        <taxon>Bacillati</taxon>
        <taxon>Bacillota</taxon>
        <taxon>Erysipelotrichia</taxon>
        <taxon>Erysipelotrichales</taxon>
        <taxon>Coprobacillaceae</taxon>
        <taxon>Sharpea</taxon>
    </lineage>
</organism>
<dbReference type="SUPFAM" id="SSF46557">
    <property type="entry name" value="GreA transcript cleavage protein, N-terminal domain"/>
    <property type="match status" value="1"/>
</dbReference>
<keyword evidence="4 8" id="KW-0238">DNA-binding</keyword>
<keyword evidence="12" id="KW-0251">Elongation factor</keyword>
<dbReference type="InterPro" id="IPR036953">
    <property type="entry name" value="GreA/GreB_C_sf"/>
</dbReference>
<evidence type="ECO:0000256" key="3">
    <source>
        <dbReference type="ARBA" id="ARBA00023015"/>
    </source>
</evidence>
<reference evidence="13" key="1">
    <citation type="submission" date="2016-10" db="EMBL/GenBank/DDBJ databases">
        <authorList>
            <person name="Varghese N."/>
        </authorList>
    </citation>
    <scope>NUCLEOTIDE SEQUENCE [LARGE SCALE GENOMIC DNA]</scope>
    <source>
        <strain evidence="13">DSM 20406</strain>
    </source>
</reference>
<gene>
    <name evidence="8" type="primary">greA</name>
    <name evidence="12" type="ORF">SAMN04487834_104320</name>
</gene>
<keyword evidence="5 8" id="KW-0804">Transcription</keyword>
<dbReference type="GO" id="GO:0003677">
    <property type="term" value="F:DNA binding"/>
    <property type="evidence" value="ECO:0007669"/>
    <property type="project" value="UniProtKB-UniRule"/>
</dbReference>
<evidence type="ECO:0000259" key="11">
    <source>
        <dbReference type="Pfam" id="PF03449"/>
    </source>
</evidence>
<dbReference type="eggNOG" id="COG0782">
    <property type="taxonomic scope" value="Bacteria"/>
</dbReference>
<dbReference type="InterPro" id="IPR036805">
    <property type="entry name" value="Tscrpt_elong_fac_GreA/B_N_sf"/>
</dbReference>
<protein>
    <recommendedName>
        <fullName evidence="2 8">Transcription elongation factor GreA</fullName>
    </recommendedName>
    <alternativeName>
        <fullName evidence="7 8">Transcript cleavage factor GreA</fullName>
    </alternativeName>
</protein>
<evidence type="ECO:0000256" key="2">
    <source>
        <dbReference type="ARBA" id="ARBA00013729"/>
    </source>
</evidence>
<proteinExistence type="inferred from homology"/>
<dbReference type="GO" id="GO:0032784">
    <property type="term" value="P:regulation of DNA-templated transcription elongation"/>
    <property type="evidence" value="ECO:0007669"/>
    <property type="project" value="UniProtKB-UniRule"/>
</dbReference>
<evidence type="ECO:0000256" key="5">
    <source>
        <dbReference type="ARBA" id="ARBA00023163"/>
    </source>
</evidence>
<evidence type="ECO:0000256" key="9">
    <source>
        <dbReference type="RuleBase" id="RU000556"/>
    </source>
</evidence>
<keyword evidence="3 8" id="KW-0805">Transcription regulation</keyword>
<dbReference type="HAMAP" id="MF_00105">
    <property type="entry name" value="GreA_GreB"/>
    <property type="match status" value="1"/>
</dbReference>